<evidence type="ECO:0000256" key="1">
    <source>
        <dbReference type="SAM" id="MobiDB-lite"/>
    </source>
</evidence>
<proteinExistence type="predicted"/>
<dbReference type="AlphaFoldDB" id="D7G5J4"/>
<dbReference type="OrthoDB" id="10365929at2759"/>
<feature type="compositionally biased region" description="Basic and acidic residues" evidence="1">
    <location>
        <begin position="148"/>
        <end position="159"/>
    </location>
</feature>
<organism evidence="2 3">
    <name type="scientific">Ectocarpus siliculosus</name>
    <name type="common">Brown alga</name>
    <name type="synonym">Conferva siliculosa</name>
    <dbReference type="NCBI Taxonomy" id="2880"/>
    <lineage>
        <taxon>Eukaryota</taxon>
        <taxon>Sar</taxon>
        <taxon>Stramenopiles</taxon>
        <taxon>Ochrophyta</taxon>
        <taxon>PX clade</taxon>
        <taxon>Phaeophyceae</taxon>
        <taxon>Ectocarpales</taxon>
        <taxon>Ectocarpaceae</taxon>
        <taxon>Ectocarpus</taxon>
    </lineage>
</organism>
<name>D7G5J4_ECTSI</name>
<dbReference type="InParanoid" id="D7G5J4"/>
<sequence length="159" mass="17882">MSASFGVGSGTHAGIKAGFRKAFKNRWRHYFAMANLDLAPPCAWNMVLRRSPTMMNSMEAHTPWVTVGDSPRTRAHYHAWHIRTSEGETERSFSKQRYIFNNVASESICPMFVSTREASEEACPSRFSGKDSPVYISSNRARPATARPKLEIKTSRPPS</sequence>
<keyword evidence="3" id="KW-1185">Reference proteome</keyword>
<dbReference type="Proteomes" id="UP000002630">
    <property type="component" value="Linkage Group LG21"/>
</dbReference>
<reference evidence="2 3" key="1">
    <citation type="journal article" date="2010" name="Nature">
        <title>The Ectocarpus genome and the independent evolution of multicellularity in brown algae.</title>
        <authorList>
            <person name="Cock J.M."/>
            <person name="Sterck L."/>
            <person name="Rouze P."/>
            <person name="Scornet D."/>
            <person name="Allen A.E."/>
            <person name="Amoutzias G."/>
            <person name="Anthouard V."/>
            <person name="Artiguenave F."/>
            <person name="Aury J.M."/>
            <person name="Badger J.H."/>
            <person name="Beszteri B."/>
            <person name="Billiau K."/>
            <person name="Bonnet E."/>
            <person name="Bothwell J.H."/>
            <person name="Bowler C."/>
            <person name="Boyen C."/>
            <person name="Brownlee C."/>
            <person name="Carrano C.J."/>
            <person name="Charrier B."/>
            <person name="Cho G.Y."/>
            <person name="Coelho S.M."/>
            <person name="Collen J."/>
            <person name="Corre E."/>
            <person name="Da Silva C."/>
            <person name="Delage L."/>
            <person name="Delaroque N."/>
            <person name="Dittami S.M."/>
            <person name="Doulbeau S."/>
            <person name="Elias M."/>
            <person name="Farnham G."/>
            <person name="Gachon C.M."/>
            <person name="Gschloessl B."/>
            <person name="Heesch S."/>
            <person name="Jabbari K."/>
            <person name="Jubin C."/>
            <person name="Kawai H."/>
            <person name="Kimura K."/>
            <person name="Kloareg B."/>
            <person name="Kupper F.C."/>
            <person name="Lang D."/>
            <person name="Le Bail A."/>
            <person name="Leblanc C."/>
            <person name="Lerouge P."/>
            <person name="Lohr M."/>
            <person name="Lopez P.J."/>
            <person name="Martens C."/>
            <person name="Maumus F."/>
            <person name="Michel G."/>
            <person name="Miranda-Saavedra D."/>
            <person name="Morales J."/>
            <person name="Moreau H."/>
            <person name="Motomura T."/>
            <person name="Nagasato C."/>
            <person name="Napoli C.A."/>
            <person name="Nelson D.R."/>
            <person name="Nyvall-Collen P."/>
            <person name="Peters A.F."/>
            <person name="Pommier C."/>
            <person name="Potin P."/>
            <person name="Poulain J."/>
            <person name="Quesneville H."/>
            <person name="Read B."/>
            <person name="Rensing S.A."/>
            <person name="Ritter A."/>
            <person name="Rousvoal S."/>
            <person name="Samanta M."/>
            <person name="Samson G."/>
            <person name="Schroeder D.C."/>
            <person name="Segurens B."/>
            <person name="Strittmatter M."/>
            <person name="Tonon T."/>
            <person name="Tregear J.W."/>
            <person name="Valentin K."/>
            <person name="von Dassow P."/>
            <person name="Yamagishi T."/>
            <person name="Van de Peer Y."/>
            <person name="Wincker P."/>
        </authorList>
    </citation>
    <scope>NUCLEOTIDE SEQUENCE [LARGE SCALE GENOMIC DNA]</scope>
    <source>
        <strain evidence="3">Ec32 / CCAP1310/4</strain>
    </source>
</reference>
<gene>
    <name evidence="2" type="ORF">Esi_0065_0097</name>
</gene>
<dbReference type="EMBL" id="FN649746">
    <property type="protein sequence ID" value="CBJ27317.1"/>
    <property type="molecule type" value="Genomic_DNA"/>
</dbReference>
<dbReference type="EMBL" id="FN648874">
    <property type="protein sequence ID" value="CBJ27317.1"/>
    <property type="molecule type" value="Genomic_DNA"/>
</dbReference>
<accession>D7G5J4</accession>
<evidence type="ECO:0000313" key="3">
    <source>
        <dbReference type="Proteomes" id="UP000002630"/>
    </source>
</evidence>
<feature type="region of interest" description="Disordered" evidence="1">
    <location>
        <begin position="122"/>
        <end position="159"/>
    </location>
</feature>
<protein>
    <submittedName>
        <fullName evidence="2">Uncharacterized protein</fullName>
    </submittedName>
</protein>
<evidence type="ECO:0000313" key="2">
    <source>
        <dbReference type="EMBL" id="CBJ27317.1"/>
    </source>
</evidence>